<dbReference type="EMBL" id="CAMPGE010028822">
    <property type="protein sequence ID" value="CAI2386324.1"/>
    <property type="molecule type" value="Genomic_DNA"/>
</dbReference>
<gene>
    <name evidence="1" type="ORF">ECRASSUSDP1_LOCUS27936</name>
</gene>
<evidence type="ECO:0000313" key="2">
    <source>
        <dbReference type="Proteomes" id="UP001295684"/>
    </source>
</evidence>
<proteinExistence type="predicted"/>
<dbReference type="Proteomes" id="UP001295684">
    <property type="component" value="Unassembled WGS sequence"/>
</dbReference>
<name>A0AAD1Y8A1_EUPCR</name>
<accession>A0AAD1Y8A1</accession>
<sequence>MESLHESLQEKLKKISDPYYFEKSEQEIYCVLESPTQLRCQRKYLINYLLYLQENTSIYANPNDTNLIVLLFNSIFNTGFRSNVQEESEINPKEMAKRTKSISMKKMSAKLPKSFSLESVKDATKFNYRLHGAYMKLHYSLSSLFPHFTSIHYPESLIMEVLEDKEICNFWDLIECLFSDHLIIHFISKWCKRQGKISVKSIQ</sequence>
<reference evidence="1" key="1">
    <citation type="submission" date="2023-07" db="EMBL/GenBank/DDBJ databases">
        <authorList>
            <consortium name="AG Swart"/>
            <person name="Singh M."/>
            <person name="Singh A."/>
            <person name="Seah K."/>
            <person name="Emmerich C."/>
        </authorList>
    </citation>
    <scope>NUCLEOTIDE SEQUENCE</scope>
    <source>
        <strain evidence="1">DP1</strain>
    </source>
</reference>
<keyword evidence="2" id="KW-1185">Reference proteome</keyword>
<organism evidence="1 2">
    <name type="scientific">Euplotes crassus</name>
    <dbReference type="NCBI Taxonomy" id="5936"/>
    <lineage>
        <taxon>Eukaryota</taxon>
        <taxon>Sar</taxon>
        <taxon>Alveolata</taxon>
        <taxon>Ciliophora</taxon>
        <taxon>Intramacronucleata</taxon>
        <taxon>Spirotrichea</taxon>
        <taxon>Hypotrichia</taxon>
        <taxon>Euplotida</taxon>
        <taxon>Euplotidae</taxon>
        <taxon>Moneuplotes</taxon>
    </lineage>
</organism>
<protein>
    <submittedName>
        <fullName evidence="1">Uncharacterized protein</fullName>
    </submittedName>
</protein>
<comment type="caution">
    <text evidence="1">The sequence shown here is derived from an EMBL/GenBank/DDBJ whole genome shotgun (WGS) entry which is preliminary data.</text>
</comment>
<evidence type="ECO:0000313" key="1">
    <source>
        <dbReference type="EMBL" id="CAI2386324.1"/>
    </source>
</evidence>
<dbReference type="AlphaFoldDB" id="A0AAD1Y8A1"/>